<dbReference type="STRING" id="1618659.UV11_C0008G0037"/>
<proteinExistence type="predicted"/>
<dbReference type="EMBL" id="LCDF01000008">
    <property type="protein sequence ID" value="KKS48498.1"/>
    <property type="molecule type" value="Genomic_DNA"/>
</dbReference>
<protein>
    <submittedName>
        <fullName evidence="1">Uncharacterized protein</fullName>
    </submittedName>
</protein>
<evidence type="ECO:0000313" key="1">
    <source>
        <dbReference type="EMBL" id="KKS48498.1"/>
    </source>
</evidence>
<name>A0A0G1CFZ7_9BACT</name>
<accession>A0A0G1CFZ7</accession>
<dbReference type="AlphaFoldDB" id="A0A0G1CFZ7"/>
<dbReference type="Proteomes" id="UP000034036">
    <property type="component" value="Unassembled WGS sequence"/>
</dbReference>
<evidence type="ECO:0000313" key="2">
    <source>
        <dbReference type="Proteomes" id="UP000034036"/>
    </source>
</evidence>
<sequence length="177" mass="20252">MFGGIAEYLRFFRGRFGDIEGGELSEGKNYNMILNHWEIREDPYVNAISYEIPQLYEATSSVYTAMIAERDPKWVGRSFEDYELRWFQSGGTEGVPPKAYSFLEFYLQNDANNVAPLLELGFVNPEKGYPDKTFFTFTVRYTDSDNDAPEFVNLKIGALANAMEVNNGAIPMFTREV</sequence>
<organism evidence="1 2">
    <name type="scientific">Candidatus Giovannonibacteria bacterium GW2011_GWF2_42_19</name>
    <dbReference type="NCBI Taxonomy" id="1618659"/>
    <lineage>
        <taxon>Bacteria</taxon>
        <taxon>Candidatus Giovannoniibacteriota</taxon>
    </lineage>
</organism>
<gene>
    <name evidence="1" type="ORF">UV11_C0008G0037</name>
</gene>
<reference evidence="1 2" key="1">
    <citation type="journal article" date="2015" name="Nature">
        <title>rRNA introns, odd ribosomes, and small enigmatic genomes across a large radiation of phyla.</title>
        <authorList>
            <person name="Brown C.T."/>
            <person name="Hug L.A."/>
            <person name="Thomas B.C."/>
            <person name="Sharon I."/>
            <person name="Castelle C.J."/>
            <person name="Singh A."/>
            <person name="Wilkins M.J."/>
            <person name="Williams K.H."/>
            <person name="Banfield J.F."/>
        </authorList>
    </citation>
    <scope>NUCLEOTIDE SEQUENCE [LARGE SCALE GENOMIC DNA]</scope>
</reference>
<comment type="caution">
    <text evidence="1">The sequence shown here is derived from an EMBL/GenBank/DDBJ whole genome shotgun (WGS) entry which is preliminary data.</text>
</comment>